<name>A0A495D1E8_9PROT</name>
<reference evidence="2 3" key="1">
    <citation type="submission" date="2018-10" db="EMBL/GenBank/DDBJ databases">
        <title>Genomic Encyclopedia of Type Strains, Phase IV (KMG-IV): sequencing the most valuable type-strain genomes for metagenomic binning, comparative biology and taxonomic classification.</title>
        <authorList>
            <person name="Goeker M."/>
        </authorList>
    </citation>
    <scope>NUCLEOTIDE SEQUENCE [LARGE SCALE GENOMIC DNA]</scope>
    <source>
        <strain evidence="2 3">DSM 4734</strain>
    </source>
</reference>
<dbReference type="RefSeq" id="WP_121212292.1">
    <property type="nucleotide sequence ID" value="NZ_RBIM01000007.1"/>
</dbReference>
<accession>A0A495D1E8</accession>
<feature type="transmembrane region" description="Helical" evidence="1">
    <location>
        <begin position="61"/>
        <end position="85"/>
    </location>
</feature>
<keyword evidence="1" id="KW-1133">Transmembrane helix</keyword>
<dbReference type="OrthoDB" id="8455876at2"/>
<evidence type="ECO:0000313" key="2">
    <source>
        <dbReference type="EMBL" id="RKQ95307.1"/>
    </source>
</evidence>
<evidence type="ECO:0000313" key="3">
    <source>
        <dbReference type="Proteomes" id="UP000273675"/>
    </source>
</evidence>
<keyword evidence="1" id="KW-0472">Membrane</keyword>
<feature type="transmembrane region" description="Helical" evidence="1">
    <location>
        <begin position="20"/>
        <end position="41"/>
    </location>
</feature>
<feature type="transmembrane region" description="Helical" evidence="1">
    <location>
        <begin position="97"/>
        <end position="120"/>
    </location>
</feature>
<sequence>MPTALKRLFGRNPWRAIGAWLLTCYLVSVVVIAGFALLAVFDAGSDAGRQNYWVTVTMAPVWGLFGGVVTALVSALPVWGLVSLFRGLKWPRPLSELIAGSLLSLVLLQLLVGTLNFGAAEGPSPFPLWLYLVFLAVGAAAGWCYWRLAGRPGRPTDEAADAVKARVFD</sequence>
<comment type="caution">
    <text evidence="2">The sequence shown here is derived from an EMBL/GenBank/DDBJ whole genome shotgun (WGS) entry which is preliminary data.</text>
</comment>
<evidence type="ECO:0000256" key="1">
    <source>
        <dbReference type="SAM" id="Phobius"/>
    </source>
</evidence>
<dbReference type="AlphaFoldDB" id="A0A495D1E8"/>
<protein>
    <submittedName>
        <fullName evidence="2">Uncharacterized protein</fullName>
    </submittedName>
</protein>
<organism evidence="2 3">
    <name type="scientific">Maricaulis maris</name>
    <dbReference type="NCBI Taxonomy" id="74318"/>
    <lineage>
        <taxon>Bacteria</taxon>
        <taxon>Pseudomonadati</taxon>
        <taxon>Pseudomonadota</taxon>
        <taxon>Alphaproteobacteria</taxon>
        <taxon>Maricaulales</taxon>
        <taxon>Maricaulaceae</taxon>
        <taxon>Maricaulis</taxon>
    </lineage>
</organism>
<keyword evidence="1" id="KW-0812">Transmembrane</keyword>
<proteinExistence type="predicted"/>
<gene>
    <name evidence="2" type="ORF">C7435_2997</name>
</gene>
<dbReference type="Proteomes" id="UP000273675">
    <property type="component" value="Unassembled WGS sequence"/>
</dbReference>
<dbReference type="EMBL" id="RBIM01000007">
    <property type="protein sequence ID" value="RKQ95307.1"/>
    <property type="molecule type" value="Genomic_DNA"/>
</dbReference>
<feature type="transmembrane region" description="Helical" evidence="1">
    <location>
        <begin position="126"/>
        <end position="146"/>
    </location>
</feature>